<dbReference type="AlphaFoldDB" id="A0A2R6NWI7"/>
<name>A0A2R6NWI7_9APHY</name>
<comment type="caution">
    <text evidence="2">The sequence shown here is derived from an EMBL/GenBank/DDBJ whole genome shotgun (WGS) entry which is preliminary data.</text>
</comment>
<sequence>MATQNTASGIPSDIAKLTGPVLLGDFFNWGLFGVLCVQTYIYYIAFPRDRLLPKFIVWFLFMQELLQTILVTRDAFTSFGFQFGNVIDLDNVALMWFSVPILTATTILRMEDCDVFTENVDLMHCRDRM</sequence>
<organism evidence="2 3">
    <name type="scientific">Hermanssonia centrifuga</name>
    <dbReference type="NCBI Taxonomy" id="98765"/>
    <lineage>
        <taxon>Eukaryota</taxon>
        <taxon>Fungi</taxon>
        <taxon>Dikarya</taxon>
        <taxon>Basidiomycota</taxon>
        <taxon>Agaricomycotina</taxon>
        <taxon>Agaricomycetes</taxon>
        <taxon>Polyporales</taxon>
        <taxon>Meruliaceae</taxon>
        <taxon>Hermanssonia</taxon>
    </lineage>
</organism>
<protein>
    <submittedName>
        <fullName evidence="2">Uncharacterized protein</fullName>
    </submittedName>
</protein>
<evidence type="ECO:0000313" key="2">
    <source>
        <dbReference type="EMBL" id="PSR78307.1"/>
    </source>
</evidence>
<proteinExistence type="predicted"/>
<accession>A0A2R6NWI7</accession>
<keyword evidence="1" id="KW-0812">Transmembrane</keyword>
<evidence type="ECO:0000313" key="3">
    <source>
        <dbReference type="Proteomes" id="UP000186601"/>
    </source>
</evidence>
<keyword evidence="1" id="KW-0472">Membrane</keyword>
<dbReference type="EMBL" id="MLYV02000750">
    <property type="protein sequence ID" value="PSR78307.1"/>
    <property type="molecule type" value="Genomic_DNA"/>
</dbReference>
<keyword evidence="3" id="KW-1185">Reference proteome</keyword>
<evidence type="ECO:0000256" key="1">
    <source>
        <dbReference type="SAM" id="Phobius"/>
    </source>
</evidence>
<keyword evidence="1" id="KW-1133">Transmembrane helix</keyword>
<feature type="transmembrane region" description="Helical" evidence="1">
    <location>
        <begin position="26"/>
        <end position="43"/>
    </location>
</feature>
<dbReference type="Proteomes" id="UP000186601">
    <property type="component" value="Unassembled WGS sequence"/>
</dbReference>
<dbReference type="OrthoDB" id="2953893at2759"/>
<gene>
    <name evidence="2" type="ORF">PHLCEN_2v7429</name>
</gene>
<feature type="transmembrane region" description="Helical" evidence="1">
    <location>
        <begin position="92"/>
        <end position="108"/>
    </location>
</feature>
<feature type="transmembrane region" description="Helical" evidence="1">
    <location>
        <begin position="55"/>
        <end position="72"/>
    </location>
</feature>
<reference evidence="2 3" key="1">
    <citation type="submission" date="2018-02" db="EMBL/GenBank/DDBJ databases">
        <title>Genome sequence of the basidiomycete white-rot fungus Phlebia centrifuga.</title>
        <authorList>
            <person name="Granchi Z."/>
            <person name="Peng M."/>
            <person name="de Vries R.P."/>
            <person name="Hilden K."/>
            <person name="Makela M.R."/>
            <person name="Grigoriev I."/>
            <person name="Riley R."/>
        </authorList>
    </citation>
    <scope>NUCLEOTIDE SEQUENCE [LARGE SCALE GENOMIC DNA]</scope>
    <source>
        <strain evidence="2 3">FBCC195</strain>
    </source>
</reference>